<sequence length="610" mass="63647">MESLLSLPWFDFTISGVVIGSIYALMAVGLALIFGVANLINFAHGSVFTVGSYIGWTCAVALGLPLWATVLVVAAAGGIVGALIELLAIRPLNHQSRIAPLLATIGVGLILDQIVHIIFGANPRALPVSLPNWRFSIGSGTIGAIDITIFVTGVISALALYLFLFHSKLGMAVRATAQDGDAARQMGVGINAINMTVFGIAGALGAIAGLLVGIYYNSIDPNASFEIMLKGMVAIVIGGMSNVPGAIGGGLILGLIESYGIALFGASYRDLFAFAVLLLMLLLRPNGLFARAHAREAEPMTGTFVTRAKPVRIPAWALVAGAVLIALVPALGQPYLTQVMTNALLYALAAMSLTLVAGTLGLISIGHAALLAVGAYASALLTMAGLPVALGLVLAAAITAVLGAALTYPAFRLRGHYVAIGTLAIGEIVALVILNWTSLTHGSMGLYGIPPLELFGIPLFSTNASYWFVLALVIVFALLQTRLLSSHLGRTWRAIREDTIAAETYGVASNYYKGLAFGFAGFVAGISGAVSAHQFSYINYDTFNLLTSVLILTIVILGGLGNVTGAIVAAIIVAGLPEVFRTLAEYRMLFYGMALLLLIRFRPQGLMGSD</sequence>
<dbReference type="RefSeq" id="WP_128237117.1">
    <property type="nucleotide sequence ID" value="NZ_SAUW01000007.1"/>
</dbReference>
<reference evidence="9 10" key="1">
    <citation type="submission" date="2019-01" db="EMBL/GenBank/DDBJ databases">
        <title>Sinorhodobacter populi sp. nov. isolated from the symptomatic bark tissue of Populus euramericana canker.</title>
        <authorList>
            <person name="Xu G."/>
        </authorList>
    </citation>
    <scope>NUCLEOTIDE SEQUENCE [LARGE SCALE GENOMIC DNA]</scope>
    <source>
        <strain evidence="7 10">2D-5</strain>
        <strain evidence="8 9">D19-10-3-21</strain>
    </source>
</reference>
<reference evidence="9 10" key="2">
    <citation type="submission" date="2019-01" db="EMBL/GenBank/DDBJ databases">
        <authorList>
            <person name="Li Y."/>
        </authorList>
    </citation>
    <scope>NUCLEOTIDE SEQUENCE [LARGE SCALE GENOMIC DNA]</scope>
    <source>
        <strain evidence="7 10">2D-5</strain>
        <strain evidence="8 9">D19-10-3-21</strain>
    </source>
</reference>
<feature type="transmembrane region" description="Helical" evidence="6">
    <location>
        <begin position="457"/>
        <end position="479"/>
    </location>
</feature>
<feature type="transmembrane region" description="Helical" evidence="6">
    <location>
        <begin position="261"/>
        <end position="283"/>
    </location>
</feature>
<name>A0A443IXB2_9RHOB</name>
<accession>A0A443KBI1</accession>
<dbReference type="Pfam" id="PF02653">
    <property type="entry name" value="BPD_transp_2"/>
    <property type="match status" value="2"/>
</dbReference>
<feature type="transmembrane region" description="Helical" evidence="6">
    <location>
        <begin position="192"/>
        <end position="216"/>
    </location>
</feature>
<evidence type="ECO:0000256" key="3">
    <source>
        <dbReference type="ARBA" id="ARBA00022692"/>
    </source>
</evidence>
<organism evidence="7 10">
    <name type="scientific">Paenirhodobacter populi</name>
    <dbReference type="NCBI Taxonomy" id="2306993"/>
    <lineage>
        <taxon>Bacteria</taxon>
        <taxon>Pseudomonadati</taxon>
        <taxon>Pseudomonadota</taxon>
        <taxon>Alphaproteobacteria</taxon>
        <taxon>Rhodobacterales</taxon>
        <taxon>Rhodobacter group</taxon>
        <taxon>Paenirhodobacter</taxon>
    </lineage>
</organism>
<evidence type="ECO:0000313" key="7">
    <source>
        <dbReference type="EMBL" id="RWR12722.1"/>
    </source>
</evidence>
<evidence type="ECO:0000313" key="10">
    <source>
        <dbReference type="Proteomes" id="UP000285710"/>
    </source>
</evidence>
<dbReference type="InterPro" id="IPR001851">
    <property type="entry name" value="ABC_transp_permease"/>
</dbReference>
<keyword evidence="10" id="KW-1185">Reference proteome</keyword>
<evidence type="ECO:0000256" key="1">
    <source>
        <dbReference type="ARBA" id="ARBA00004651"/>
    </source>
</evidence>
<feature type="transmembrane region" description="Helical" evidence="6">
    <location>
        <begin position="46"/>
        <end position="64"/>
    </location>
</feature>
<evidence type="ECO:0000256" key="2">
    <source>
        <dbReference type="ARBA" id="ARBA00022475"/>
    </source>
</evidence>
<feature type="transmembrane region" description="Helical" evidence="6">
    <location>
        <begin position="70"/>
        <end position="89"/>
    </location>
</feature>
<dbReference type="EMBL" id="SAUW01000007">
    <property type="protein sequence ID" value="RWR12722.1"/>
    <property type="molecule type" value="Genomic_DNA"/>
</dbReference>
<feature type="transmembrane region" description="Helical" evidence="6">
    <location>
        <begin position="12"/>
        <end position="34"/>
    </location>
</feature>
<dbReference type="EMBL" id="SAUX01000009">
    <property type="protein sequence ID" value="RWR30003.1"/>
    <property type="molecule type" value="Genomic_DNA"/>
</dbReference>
<proteinExistence type="predicted"/>
<dbReference type="OrthoDB" id="9810089at2"/>
<keyword evidence="5 6" id="KW-0472">Membrane</keyword>
<feature type="transmembrane region" description="Helical" evidence="6">
    <location>
        <begin position="515"/>
        <end position="537"/>
    </location>
</feature>
<dbReference type="GO" id="GO:0005886">
    <property type="term" value="C:plasma membrane"/>
    <property type="evidence" value="ECO:0007669"/>
    <property type="project" value="UniProtKB-SubCell"/>
</dbReference>
<dbReference type="InterPro" id="IPR043428">
    <property type="entry name" value="LivM-like"/>
</dbReference>
<dbReference type="Proteomes" id="UP000285295">
    <property type="component" value="Unassembled WGS sequence"/>
</dbReference>
<feature type="transmembrane region" description="Helical" evidence="6">
    <location>
        <begin position="101"/>
        <end position="121"/>
    </location>
</feature>
<feature type="transmembrane region" description="Helical" evidence="6">
    <location>
        <begin position="383"/>
        <end position="405"/>
    </location>
</feature>
<dbReference type="PANTHER" id="PTHR30482">
    <property type="entry name" value="HIGH-AFFINITY BRANCHED-CHAIN AMINO ACID TRANSPORT SYSTEM PERMEASE"/>
    <property type="match status" value="1"/>
</dbReference>
<evidence type="ECO:0000256" key="5">
    <source>
        <dbReference type="ARBA" id="ARBA00023136"/>
    </source>
</evidence>
<dbReference type="PANTHER" id="PTHR30482:SF20">
    <property type="entry name" value="HIGH-AFFINITY BRANCHED-CHAIN AMINO ACID TRANSPORT SYSTEM PERMEASE PROTEIN LIVM"/>
    <property type="match status" value="1"/>
</dbReference>
<feature type="transmembrane region" description="Helical" evidence="6">
    <location>
        <begin position="417"/>
        <end position="437"/>
    </location>
</feature>
<keyword evidence="2" id="KW-1003">Cell membrane</keyword>
<feature type="transmembrane region" description="Helical" evidence="6">
    <location>
        <begin position="549"/>
        <end position="576"/>
    </location>
</feature>
<keyword evidence="4 6" id="KW-1133">Transmembrane helix</keyword>
<evidence type="ECO:0000256" key="6">
    <source>
        <dbReference type="SAM" id="Phobius"/>
    </source>
</evidence>
<evidence type="ECO:0000256" key="4">
    <source>
        <dbReference type="ARBA" id="ARBA00022989"/>
    </source>
</evidence>
<feature type="transmembrane region" description="Helical" evidence="6">
    <location>
        <begin position="588"/>
        <end position="607"/>
    </location>
</feature>
<evidence type="ECO:0000313" key="9">
    <source>
        <dbReference type="Proteomes" id="UP000285295"/>
    </source>
</evidence>
<feature type="transmembrane region" description="Helical" evidence="6">
    <location>
        <begin position="141"/>
        <end position="164"/>
    </location>
</feature>
<gene>
    <name evidence="8" type="ORF">D2T31_08895</name>
    <name evidence="7" type="ORF">D2T33_08405</name>
</gene>
<feature type="transmembrane region" description="Helical" evidence="6">
    <location>
        <begin position="344"/>
        <end position="377"/>
    </location>
</feature>
<comment type="subcellular location">
    <subcellularLocation>
        <location evidence="1">Cell membrane</location>
        <topology evidence="1">Multi-pass membrane protein</topology>
    </subcellularLocation>
</comment>
<keyword evidence="3 6" id="KW-0812">Transmembrane</keyword>
<evidence type="ECO:0000313" key="8">
    <source>
        <dbReference type="EMBL" id="RWR30003.1"/>
    </source>
</evidence>
<feature type="transmembrane region" description="Helical" evidence="6">
    <location>
        <begin position="313"/>
        <end position="332"/>
    </location>
</feature>
<dbReference type="CDD" id="cd06582">
    <property type="entry name" value="TM_PBP1_LivH_like"/>
    <property type="match status" value="1"/>
</dbReference>
<protein>
    <submittedName>
        <fullName evidence="7">ABC transporter permease</fullName>
    </submittedName>
</protein>
<dbReference type="GO" id="GO:0015658">
    <property type="term" value="F:branched-chain amino acid transmembrane transporter activity"/>
    <property type="evidence" value="ECO:0007669"/>
    <property type="project" value="InterPro"/>
</dbReference>
<dbReference type="Proteomes" id="UP000285710">
    <property type="component" value="Unassembled WGS sequence"/>
</dbReference>
<accession>A0A443IXB2</accession>
<comment type="caution">
    <text evidence="7">The sequence shown here is derived from an EMBL/GenBank/DDBJ whole genome shotgun (WGS) entry which is preliminary data.</text>
</comment>
<dbReference type="CDD" id="cd06581">
    <property type="entry name" value="TM_PBP1_LivM_like"/>
    <property type="match status" value="1"/>
</dbReference>
<dbReference type="AlphaFoldDB" id="A0A443IXB2"/>
<feature type="transmembrane region" description="Helical" evidence="6">
    <location>
        <begin position="228"/>
        <end position="254"/>
    </location>
</feature>